<dbReference type="AlphaFoldDB" id="A0A9E4ZL01"/>
<feature type="transmembrane region" description="Helical" evidence="1">
    <location>
        <begin position="7"/>
        <end position="33"/>
    </location>
</feature>
<sequence>MSDTAKLVYGAALGALYLVAGALHILVAVVGPIPGLDALPLTGDPLAGFVMLVVGAVFAAGARNLARDAGEDAIFVSVGVLLSVGFGLVELLALSAAGLDAYLLGGGAGWSVAGLVSPLLYLAVFGAAGYLAWGRKFLRGLSAA</sequence>
<comment type="caution">
    <text evidence="2">The sequence shown here is derived from an EMBL/GenBank/DDBJ whole genome shotgun (WGS) entry which is preliminary data.</text>
</comment>
<dbReference type="RefSeq" id="WP_261597127.1">
    <property type="nucleotide sequence ID" value="NZ_VHLL01000002.1"/>
</dbReference>
<organism evidence="2 3">
    <name type="scientific">Methanoculleus formosensis</name>
    <dbReference type="NCBI Taxonomy" id="2590886"/>
    <lineage>
        <taxon>Archaea</taxon>
        <taxon>Methanobacteriati</taxon>
        <taxon>Methanobacteriota</taxon>
        <taxon>Stenosarchaea group</taxon>
        <taxon>Methanomicrobia</taxon>
        <taxon>Methanomicrobiales</taxon>
        <taxon>Methanomicrobiaceae</taxon>
        <taxon>Methanoculleus</taxon>
    </lineage>
</organism>
<protein>
    <submittedName>
        <fullName evidence="2">Uncharacterized protein</fullName>
    </submittedName>
</protein>
<accession>A0A9E4ZL01</accession>
<keyword evidence="3" id="KW-1185">Reference proteome</keyword>
<keyword evidence="1" id="KW-0472">Membrane</keyword>
<keyword evidence="1" id="KW-0812">Transmembrane</keyword>
<feature type="transmembrane region" description="Helical" evidence="1">
    <location>
        <begin position="74"/>
        <end position="96"/>
    </location>
</feature>
<dbReference type="EMBL" id="VHLL01000002">
    <property type="protein sequence ID" value="MCT8337059.1"/>
    <property type="molecule type" value="Genomic_DNA"/>
</dbReference>
<evidence type="ECO:0000313" key="2">
    <source>
        <dbReference type="EMBL" id="MCT8337059.1"/>
    </source>
</evidence>
<gene>
    <name evidence="2" type="ORF">FKB36_06000</name>
</gene>
<evidence type="ECO:0000313" key="3">
    <source>
        <dbReference type="Proteomes" id="UP001065682"/>
    </source>
</evidence>
<keyword evidence="1" id="KW-1133">Transmembrane helix</keyword>
<proteinExistence type="predicted"/>
<dbReference type="Proteomes" id="UP001065682">
    <property type="component" value="Unassembled WGS sequence"/>
</dbReference>
<evidence type="ECO:0000256" key="1">
    <source>
        <dbReference type="SAM" id="Phobius"/>
    </source>
</evidence>
<reference evidence="2" key="1">
    <citation type="submission" date="2019-06" db="EMBL/GenBank/DDBJ databases">
        <title>Methanoculleus strain from Tamsui River, Taipei, Taiwan.</title>
        <authorList>
            <person name="You Y.-T."/>
            <person name="Chen S.-C."/>
            <person name="Lai S.-J."/>
            <person name="Lee Y.-C."/>
            <person name="Lai M.-C."/>
        </authorList>
    </citation>
    <scope>NUCLEOTIDE SEQUENCE</scope>
    <source>
        <strain evidence="2">Afa-1</strain>
    </source>
</reference>
<feature type="transmembrane region" description="Helical" evidence="1">
    <location>
        <begin position="108"/>
        <end position="133"/>
    </location>
</feature>
<name>A0A9E4ZL01_9EURY</name>
<feature type="transmembrane region" description="Helical" evidence="1">
    <location>
        <begin position="45"/>
        <end position="62"/>
    </location>
</feature>